<evidence type="ECO:0000313" key="3">
    <source>
        <dbReference type="Proteomes" id="UP000537130"/>
    </source>
</evidence>
<keyword evidence="1" id="KW-0472">Membrane</keyword>
<proteinExistence type="predicted"/>
<evidence type="ECO:0000256" key="1">
    <source>
        <dbReference type="SAM" id="Phobius"/>
    </source>
</evidence>
<keyword evidence="3" id="KW-1185">Reference proteome</keyword>
<comment type="caution">
    <text evidence="2">The sequence shown here is derived from an EMBL/GenBank/DDBJ whole genome shotgun (WGS) entry which is preliminary data.</text>
</comment>
<dbReference type="AlphaFoldDB" id="A0A7W4W7N7"/>
<sequence>MATANFKFDVGQDRLAVELTPLGNEFVYLNGRLLRQSRRYKLKTSYSVNIGDSVYKLDIRVGNPLTGRIECQLSVDGVVVDAQYTTAKLSEKNKSLSGVLLLISCGLLGALIPVMGSWVWLSPLLFVLCVAISLAGRERIYPIHRKSG</sequence>
<reference evidence="2 3" key="1">
    <citation type="submission" date="2020-08" db="EMBL/GenBank/DDBJ databases">
        <title>Genomic Encyclopedia of Type Strains, Phase III (KMG-III): the genomes of soil and plant-associated and newly described type strains.</title>
        <authorList>
            <person name="Whitman W."/>
        </authorList>
    </citation>
    <scope>NUCLEOTIDE SEQUENCE [LARGE SCALE GENOMIC DNA]</scope>
    <source>
        <strain evidence="2 3">CECT 8654</strain>
    </source>
</reference>
<dbReference type="Proteomes" id="UP000537130">
    <property type="component" value="Unassembled WGS sequence"/>
</dbReference>
<feature type="transmembrane region" description="Helical" evidence="1">
    <location>
        <begin position="95"/>
        <end position="112"/>
    </location>
</feature>
<accession>A0A7W4W7N7</accession>
<dbReference type="EMBL" id="JACHWY010000004">
    <property type="protein sequence ID" value="MBB3048954.1"/>
    <property type="molecule type" value="Genomic_DNA"/>
</dbReference>
<name>A0A7W4W7N7_9GAMM</name>
<evidence type="ECO:0000313" key="2">
    <source>
        <dbReference type="EMBL" id="MBB3048954.1"/>
    </source>
</evidence>
<keyword evidence="1" id="KW-1133">Transmembrane helix</keyword>
<gene>
    <name evidence="2" type="ORF">FHR99_003228</name>
</gene>
<keyword evidence="1" id="KW-0812">Transmembrane</keyword>
<protein>
    <submittedName>
        <fullName evidence="2">Uncharacterized protein</fullName>
    </submittedName>
</protein>
<feature type="transmembrane region" description="Helical" evidence="1">
    <location>
        <begin position="118"/>
        <end position="136"/>
    </location>
</feature>
<organism evidence="2 3">
    <name type="scientific">Litorivivens lipolytica</name>
    <dbReference type="NCBI Taxonomy" id="1524264"/>
    <lineage>
        <taxon>Bacteria</taxon>
        <taxon>Pseudomonadati</taxon>
        <taxon>Pseudomonadota</taxon>
        <taxon>Gammaproteobacteria</taxon>
        <taxon>Litorivivens</taxon>
    </lineage>
</organism>